<evidence type="ECO:0000313" key="3">
    <source>
        <dbReference type="Proteomes" id="UP000193218"/>
    </source>
</evidence>
<comment type="caution">
    <text evidence="2">The sequence shown here is derived from an EMBL/GenBank/DDBJ whole genome shotgun (WGS) entry which is preliminary data.</text>
</comment>
<dbReference type="PANTHER" id="PTHR21405">
    <property type="entry name" value="CDNA SEQUENCE BC021608"/>
    <property type="match status" value="1"/>
</dbReference>
<dbReference type="OrthoDB" id="539634at2759"/>
<dbReference type="AlphaFoldDB" id="A0A1Y1UBV7"/>
<name>A0A1Y1UBV7_9TREE</name>
<dbReference type="InterPro" id="IPR038906">
    <property type="entry name" value="TTC36"/>
</dbReference>
<dbReference type="InParanoid" id="A0A1Y1UBV7"/>
<accession>A0A1Y1UBV7</accession>
<protein>
    <submittedName>
        <fullName evidence="2">Uncharacterized protein</fullName>
    </submittedName>
</protein>
<organism evidence="2 3">
    <name type="scientific">Kockovaella imperatae</name>
    <dbReference type="NCBI Taxonomy" id="4999"/>
    <lineage>
        <taxon>Eukaryota</taxon>
        <taxon>Fungi</taxon>
        <taxon>Dikarya</taxon>
        <taxon>Basidiomycota</taxon>
        <taxon>Agaricomycotina</taxon>
        <taxon>Tremellomycetes</taxon>
        <taxon>Tremellales</taxon>
        <taxon>Cuniculitremaceae</taxon>
        <taxon>Kockovaella</taxon>
    </lineage>
</organism>
<evidence type="ECO:0000256" key="1">
    <source>
        <dbReference type="ARBA" id="ARBA00006995"/>
    </source>
</evidence>
<keyword evidence="3" id="KW-1185">Reference proteome</keyword>
<evidence type="ECO:0000313" key="2">
    <source>
        <dbReference type="EMBL" id="ORX35528.1"/>
    </source>
</evidence>
<reference evidence="2 3" key="1">
    <citation type="submission" date="2017-03" db="EMBL/GenBank/DDBJ databases">
        <title>Widespread Adenine N6-methylation of Active Genes in Fungi.</title>
        <authorList>
            <consortium name="DOE Joint Genome Institute"/>
            <person name="Mondo S.J."/>
            <person name="Dannebaum R.O."/>
            <person name="Kuo R.C."/>
            <person name="Louie K.B."/>
            <person name="Bewick A.J."/>
            <person name="Labutti K."/>
            <person name="Haridas S."/>
            <person name="Kuo A."/>
            <person name="Salamov A."/>
            <person name="Ahrendt S.R."/>
            <person name="Lau R."/>
            <person name="Bowen B.P."/>
            <person name="Lipzen A."/>
            <person name="Sullivan W."/>
            <person name="Andreopoulos W.B."/>
            <person name="Clum A."/>
            <person name="Lindquist E."/>
            <person name="Daum C."/>
            <person name="Northen T.R."/>
            <person name="Ramamoorthy G."/>
            <person name="Schmitz R.J."/>
            <person name="Gryganskyi A."/>
            <person name="Culley D."/>
            <person name="Magnuson J."/>
            <person name="James T.Y."/>
            <person name="O'Malley M.A."/>
            <person name="Stajich J.E."/>
            <person name="Spatafora J.W."/>
            <person name="Visel A."/>
            <person name="Grigoriev I.V."/>
        </authorList>
    </citation>
    <scope>NUCLEOTIDE SEQUENCE [LARGE SCALE GENOMIC DNA]</scope>
    <source>
        <strain evidence="2 3">NRRL Y-17943</strain>
    </source>
</reference>
<dbReference type="Proteomes" id="UP000193218">
    <property type="component" value="Unassembled WGS sequence"/>
</dbReference>
<sequence length="250" mass="27468">MLSERDNSILVKIFDPEAQPESSARISANAVPLPGIPIDLFGELATRERRTLQPLNQDFPTPERIHQAIKELSSIIKSHPLYASAYVNRAQARRLQIQYDELFSPDAESMMVDIFADLDRAVDLAAPLRSLDQISAHQGNLLAAAHTHKGLLLLRAADITRGGAPAHGLPPALANMDADVLEEAASHELASGGRYGNTMAQQLAVKTNPYAKLCGSIVREAQRKEILETMRPHTFECVLVLPRCLADRVR</sequence>
<dbReference type="STRING" id="4999.A0A1Y1UBV7"/>
<dbReference type="GeneID" id="33560954"/>
<dbReference type="PANTHER" id="PTHR21405:SF0">
    <property type="entry name" value="TETRATRICOPEPTIDE REPEAT PROTEIN 36"/>
    <property type="match status" value="1"/>
</dbReference>
<dbReference type="GO" id="GO:0006570">
    <property type="term" value="P:tyrosine metabolic process"/>
    <property type="evidence" value="ECO:0007669"/>
    <property type="project" value="TreeGrafter"/>
</dbReference>
<gene>
    <name evidence="2" type="ORF">BD324DRAFT_682309</name>
</gene>
<dbReference type="EMBL" id="NBSH01000010">
    <property type="protein sequence ID" value="ORX35528.1"/>
    <property type="molecule type" value="Genomic_DNA"/>
</dbReference>
<proteinExistence type="inferred from homology"/>
<dbReference type="RefSeq" id="XP_021869692.1">
    <property type="nucleotide sequence ID" value="XM_022019145.1"/>
</dbReference>
<comment type="similarity">
    <text evidence="1">Belongs to the TTC36 family.</text>
</comment>